<evidence type="ECO:0000256" key="1">
    <source>
        <dbReference type="SAM" id="MobiDB-lite"/>
    </source>
</evidence>
<dbReference type="RefSeq" id="WP_131484169.1">
    <property type="nucleotide sequence ID" value="NZ_SJDL01000069.1"/>
</dbReference>
<dbReference type="EMBL" id="SJDL01000069">
    <property type="protein sequence ID" value="TBW47438.1"/>
    <property type="molecule type" value="Genomic_DNA"/>
</dbReference>
<accession>A0ABY1ZHR7</accession>
<sequence>MTQSATPKPTDKRHHAGEVEPFPSGRITYLAPKPLPTGLPPVDHGHAVGTVTDHYLDFGVGNSFAFSWQMTLFGPFGLFLLGAAIFPLIVFLGGLHFGYGWDGAVEAFKGAFSLGFWVGLGGGLGGLFLAMLPRWQMYGRAEKIAPTRFNRQRREVCFVPEGHSEPIFIPWEELEAWVIESQGATEYGVHRQYGFGIGFRHPETGERFNLEFPTHGLPLSISTWEALRAYMEYEVNTLEEIEPHGELMTGDDAPNEEGVAFFQAARRNVRRRRKAGEVGWIYTFFWYLYHVMTFWTLPNRMVEWENRKLQRLLNRSLPPAMETWSQPLPEDQRARPSDELKRLSQRVQALIDARPTRPVTEIYAQVYAGEKAPARQRA</sequence>
<proteinExistence type="predicted"/>
<protein>
    <submittedName>
        <fullName evidence="3">Uncharacterized protein</fullName>
    </submittedName>
</protein>
<feature type="region of interest" description="Disordered" evidence="1">
    <location>
        <begin position="1"/>
        <end position="24"/>
    </location>
</feature>
<keyword evidence="2" id="KW-0812">Transmembrane</keyword>
<feature type="transmembrane region" description="Helical" evidence="2">
    <location>
        <begin position="278"/>
        <end position="297"/>
    </location>
</feature>
<evidence type="ECO:0000256" key="2">
    <source>
        <dbReference type="SAM" id="Phobius"/>
    </source>
</evidence>
<comment type="caution">
    <text evidence="3">The sequence shown here is derived from an EMBL/GenBank/DDBJ whole genome shotgun (WGS) entry which is preliminary data.</text>
</comment>
<dbReference type="Proteomes" id="UP000313645">
    <property type="component" value="Unassembled WGS sequence"/>
</dbReference>
<name>A0ABY1ZHR7_9GAMM</name>
<evidence type="ECO:0000313" key="4">
    <source>
        <dbReference type="Proteomes" id="UP000313645"/>
    </source>
</evidence>
<organism evidence="3 4">
    <name type="scientific">Marinobacter halodurans</name>
    <dbReference type="NCBI Taxonomy" id="2528979"/>
    <lineage>
        <taxon>Bacteria</taxon>
        <taxon>Pseudomonadati</taxon>
        <taxon>Pseudomonadota</taxon>
        <taxon>Gammaproteobacteria</taxon>
        <taxon>Pseudomonadales</taxon>
        <taxon>Marinobacteraceae</taxon>
        <taxon>Marinobacter</taxon>
    </lineage>
</organism>
<keyword evidence="2" id="KW-0472">Membrane</keyword>
<gene>
    <name evidence="3" type="ORF">EZI54_22795</name>
</gene>
<feature type="transmembrane region" description="Helical" evidence="2">
    <location>
        <begin position="111"/>
        <end position="132"/>
    </location>
</feature>
<keyword evidence="2" id="KW-1133">Transmembrane helix</keyword>
<keyword evidence="4" id="KW-1185">Reference proteome</keyword>
<feature type="transmembrane region" description="Helical" evidence="2">
    <location>
        <begin position="76"/>
        <end position="99"/>
    </location>
</feature>
<reference evidence="3 4" key="1">
    <citation type="submission" date="2019-02" db="EMBL/GenBank/DDBJ databases">
        <title>Marinobacter halodurans sp. nov., a marine bacterium isolated from sea tidal flat.</title>
        <authorList>
            <person name="Yoo Y."/>
            <person name="Lee D.W."/>
            <person name="Kim B.S."/>
            <person name="Kim J.-J."/>
        </authorList>
    </citation>
    <scope>NUCLEOTIDE SEQUENCE [LARGE SCALE GENOMIC DNA]</scope>
    <source>
        <strain evidence="3 4">YJ-S3-2</strain>
    </source>
</reference>
<evidence type="ECO:0000313" key="3">
    <source>
        <dbReference type="EMBL" id="TBW47438.1"/>
    </source>
</evidence>